<dbReference type="PANTHER" id="PTHR48050">
    <property type="entry name" value="STEROL 3-BETA-GLUCOSYLTRANSFERASE"/>
    <property type="match status" value="1"/>
</dbReference>
<feature type="domain" description="Glycosyltransferase family 28 N-terminal" evidence="3">
    <location>
        <begin position="5"/>
        <end position="70"/>
    </location>
</feature>
<reference evidence="5 6" key="1">
    <citation type="submission" date="2016-10" db="EMBL/GenBank/DDBJ databases">
        <title>The Draft Genome Sequence of Actinokineospora bangkokensis 44EHWT reveals the biosynthetic pathway of antifungal compounds Thailandins with unusual extender unit butylmalonyl-CoA.</title>
        <authorList>
            <person name="Greule A."/>
            <person name="Intra B."/>
            <person name="Flemming S."/>
            <person name="Rommel M.G."/>
            <person name="Panbangred W."/>
            <person name="Bechthold A."/>
        </authorList>
    </citation>
    <scope>NUCLEOTIDE SEQUENCE [LARGE SCALE GENOMIC DNA]</scope>
    <source>
        <strain evidence="5 6">44EHW</strain>
    </source>
</reference>
<proteinExistence type="predicted"/>
<dbReference type="Pfam" id="PF06722">
    <property type="entry name" value="EryCIII-like_C"/>
    <property type="match status" value="1"/>
</dbReference>
<dbReference type="PANTHER" id="PTHR48050:SF13">
    <property type="entry name" value="STEROL 3-BETA-GLUCOSYLTRANSFERASE UGT80A2"/>
    <property type="match status" value="1"/>
</dbReference>
<evidence type="ECO:0000256" key="2">
    <source>
        <dbReference type="ARBA" id="ARBA00023194"/>
    </source>
</evidence>
<evidence type="ECO:0000259" key="3">
    <source>
        <dbReference type="Pfam" id="PF03033"/>
    </source>
</evidence>
<dbReference type="Proteomes" id="UP000186040">
    <property type="component" value="Unassembled WGS sequence"/>
</dbReference>
<protein>
    <submittedName>
        <fullName evidence="5">Uncharacterized protein</fullName>
    </submittedName>
</protein>
<dbReference type="InterPro" id="IPR004276">
    <property type="entry name" value="GlycoTrans_28_N"/>
</dbReference>
<dbReference type="GO" id="GO:0005975">
    <property type="term" value="P:carbohydrate metabolic process"/>
    <property type="evidence" value="ECO:0007669"/>
    <property type="project" value="InterPro"/>
</dbReference>
<dbReference type="GO" id="GO:0008194">
    <property type="term" value="F:UDP-glycosyltransferase activity"/>
    <property type="evidence" value="ECO:0007669"/>
    <property type="project" value="InterPro"/>
</dbReference>
<gene>
    <name evidence="5" type="ORF">BJP25_23120</name>
</gene>
<feature type="domain" description="Erythromycin biosynthesis protein CIII-like C-terminal" evidence="4">
    <location>
        <begin position="293"/>
        <end position="401"/>
    </location>
</feature>
<dbReference type="InterPro" id="IPR010610">
    <property type="entry name" value="EryCIII-like_C"/>
</dbReference>
<accession>A0A1Q9LJI6</accession>
<dbReference type="UniPathway" id="UPA00162"/>
<dbReference type="RefSeq" id="WP_075976106.1">
    <property type="nucleotide sequence ID" value="NZ_MKQR01000017.1"/>
</dbReference>
<dbReference type="FunFam" id="3.40.50.2000:FF:000009">
    <property type="entry name" value="Sterol 3-beta-glucosyltransferase UGT80A2"/>
    <property type="match status" value="1"/>
</dbReference>
<dbReference type="InterPro" id="IPR050426">
    <property type="entry name" value="Glycosyltransferase_28"/>
</dbReference>
<comment type="caution">
    <text evidence="5">The sequence shown here is derived from an EMBL/GenBank/DDBJ whole genome shotgun (WGS) entry which is preliminary data.</text>
</comment>
<name>A0A1Q9LJI6_9PSEU</name>
<dbReference type="STRING" id="1193682.BJP25_23120"/>
<keyword evidence="6" id="KW-1185">Reference proteome</keyword>
<dbReference type="Pfam" id="PF03033">
    <property type="entry name" value="Glyco_transf_28"/>
    <property type="match status" value="1"/>
</dbReference>
<dbReference type="GO" id="GO:0016758">
    <property type="term" value="F:hexosyltransferase activity"/>
    <property type="evidence" value="ECO:0007669"/>
    <property type="project" value="InterPro"/>
</dbReference>
<dbReference type="CDD" id="cd03784">
    <property type="entry name" value="GT1_Gtf-like"/>
    <property type="match status" value="1"/>
</dbReference>
<organism evidence="5 6">
    <name type="scientific">Actinokineospora bangkokensis</name>
    <dbReference type="NCBI Taxonomy" id="1193682"/>
    <lineage>
        <taxon>Bacteria</taxon>
        <taxon>Bacillati</taxon>
        <taxon>Actinomycetota</taxon>
        <taxon>Actinomycetes</taxon>
        <taxon>Pseudonocardiales</taxon>
        <taxon>Pseudonocardiaceae</taxon>
        <taxon>Actinokineospora</taxon>
    </lineage>
</organism>
<dbReference type="OrthoDB" id="3253247at2"/>
<sequence length="420" mass="44659">MKLHVIAIGSTGDVAPFTGLGVRLRDAGHDVTVATHALHERLIRDAGLGFSLVAGDPRDVSNTDEGREWQSNGQGAGGLFKFLKLMQDEVRLYNAGIEEAMLRAETDLFILSGTSINGYHVAESLGVPSICTTLVPTLPAADFPPPLMSAKSLGRPLNKAASWAMTVGFSRMLGKPTNELRTRLGLPPVTATGLLREWKRKDWPVLHGVSPLVVPRSREWRPGMQVTGYWWPERPSGWAPPPDLLDFLAAGPPPVLVSFGSNMPKNADNLSEVVATALRTAGVRGIVQAGWAGLEALDDDVLSIGNVPYDWLFPQLAAAVHHGGAGTAAALLRAGVPSVPVPAIVDQAFWSERLRLLGVSPGPIPADELDAENLAAALRVVLEDGRYRARALDVAEQVRAEDGAGVVLRVVEDVLGVAAG</sequence>
<keyword evidence="2" id="KW-0045">Antibiotic biosynthesis</keyword>
<evidence type="ECO:0000313" key="6">
    <source>
        <dbReference type="Proteomes" id="UP000186040"/>
    </source>
</evidence>
<dbReference type="Gene3D" id="3.40.50.2000">
    <property type="entry name" value="Glycogen Phosphorylase B"/>
    <property type="match status" value="2"/>
</dbReference>
<evidence type="ECO:0000259" key="4">
    <source>
        <dbReference type="Pfam" id="PF06722"/>
    </source>
</evidence>
<dbReference type="InterPro" id="IPR002213">
    <property type="entry name" value="UDP_glucos_trans"/>
</dbReference>
<comment type="pathway">
    <text evidence="1">Antibiotic biosynthesis; vancomycin biosynthesis.</text>
</comment>
<evidence type="ECO:0000256" key="1">
    <source>
        <dbReference type="ARBA" id="ARBA00004660"/>
    </source>
</evidence>
<dbReference type="GO" id="GO:0033072">
    <property type="term" value="P:vancomycin biosynthetic process"/>
    <property type="evidence" value="ECO:0007669"/>
    <property type="project" value="UniProtKB-UniPathway"/>
</dbReference>
<dbReference type="SUPFAM" id="SSF53756">
    <property type="entry name" value="UDP-Glycosyltransferase/glycogen phosphorylase"/>
    <property type="match status" value="1"/>
</dbReference>
<dbReference type="AlphaFoldDB" id="A0A1Q9LJI6"/>
<dbReference type="EMBL" id="MKQR01000017">
    <property type="protein sequence ID" value="OLR92217.1"/>
    <property type="molecule type" value="Genomic_DNA"/>
</dbReference>
<evidence type="ECO:0000313" key="5">
    <source>
        <dbReference type="EMBL" id="OLR92217.1"/>
    </source>
</evidence>